<dbReference type="PROSITE" id="PS51464">
    <property type="entry name" value="SIS"/>
    <property type="match status" value="1"/>
</dbReference>
<evidence type="ECO:0000256" key="4">
    <source>
        <dbReference type="ARBA" id="ARBA00060672"/>
    </source>
</evidence>
<dbReference type="FunFam" id="1.10.8.1080:FF:000001">
    <property type="entry name" value="N-acetylmuramic acid 6-phosphate etherase"/>
    <property type="match status" value="1"/>
</dbReference>
<dbReference type="InterPro" id="IPR005488">
    <property type="entry name" value="Etherase_MurQ"/>
</dbReference>
<dbReference type="HAMAP" id="MF_00068">
    <property type="entry name" value="MurQ"/>
    <property type="match status" value="1"/>
</dbReference>
<comment type="caution">
    <text evidence="6">The sequence shown here is derived from an EMBL/GenBank/DDBJ whole genome shotgun (WGS) entry which is preliminary data.</text>
</comment>
<proteinExistence type="inferred from homology"/>
<dbReference type="GO" id="GO:0016803">
    <property type="term" value="F:ether hydrolase activity"/>
    <property type="evidence" value="ECO:0007669"/>
    <property type="project" value="TreeGrafter"/>
</dbReference>
<dbReference type="Pfam" id="PF22645">
    <property type="entry name" value="GKRP_SIS_N"/>
    <property type="match status" value="1"/>
</dbReference>
<feature type="domain" description="SIS" evidence="5">
    <location>
        <begin position="57"/>
        <end position="220"/>
    </location>
</feature>
<dbReference type="Gene3D" id="3.40.50.10490">
    <property type="entry name" value="Glucose-6-phosphate isomerase like protein, domain 1"/>
    <property type="match status" value="1"/>
</dbReference>
<comment type="subunit">
    <text evidence="1">Homodimer.</text>
</comment>
<dbReference type="SUPFAM" id="SSF53697">
    <property type="entry name" value="SIS domain"/>
    <property type="match status" value="1"/>
</dbReference>
<dbReference type="EC" id="4.2.1.126" evidence="6"/>
<dbReference type="NCBIfam" id="TIGR00274">
    <property type="entry name" value="N-acetylmuramic acid 6-phosphate etherase"/>
    <property type="match status" value="1"/>
</dbReference>
<keyword evidence="2 6" id="KW-0456">Lyase</keyword>
<name>A0A645BKZ9_9ZZZZ</name>
<dbReference type="NCBIfam" id="NF003915">
    <property type="entry name" value="PRK05441.1"/>
    <property type="match status" value="1"/>
</dbReference>
<accession>A0A645BKZ9</accession>
<dbReference type="PANTHER" id="PTHR10088:SF4">
    <property type="entry name" value="GLUCOKINASE REGULATORY PROTEIN"/>
    <property type="match status" value="1"/>
</dbReference>
<keyword evidence="3" id="KW-0119">Carbohydrate metabolism</keyword>
<dbReference type="InterPro" id="IPR040190">
    <property type="entry name" value="MURQ/GCKR"/>
</dbReference>
<dbReference type="GO" id="GO:0097367">
    <property type="term" value="F:carbohydrate derivative binding"/>
    <property type="evidence" value="ECO:0007669"/>
    <property type="project" value="InterPro"/>
</dbReference>
<evidence type="ECO:0000259" key="5">
    <source>
        <dbReference type="PROSITE" id="PS51464"/>
    </source>
</evidence>
<dbReference type="CDD" id="cd14273">
    <property type="entry name" value="UBA_TAP-C_like"/>
    <property type="match status" value="1"/>
</dbReference>
<protein>
    <submittedName>
        <fullName evidence="6">N-acetylmuramic acid 6-phosphate etherase</fullName>
        <ecNumber evidence="6">4.2.1.126</ecNumber>
    </submittedName>
</protein>
<gene>
    <name evidence="6" type="primary">murQ_19</name>
    <name evidence="6" type="ORF">SDC9_113057</name>
</gene>
<dbReference type="FunFam" id="3.40.50.10490:FF:000014">
    <property type="entry name" value="N-acetylmuramic acid 6-phosphate etherase"/>
    <property type="match status" value="1"/>
</dbReference>
<dbReference type="EMBL" id="VSSQ01020917">
    <property type="protein sequence ID" value="MPM66150.1"/>
    <property type="molecule type" value="Genomic_DNA"/>
</dbReference>
<dbReference type="GO" id="GO:0016835">
    <property type="term" value="F:carbon-oxygen lyase activity"/>
    <property type="evidence" value="ECO:0007669"/>
    <property type="project" value="InterPro"/>
</dbReference>
<evidence type="ECO:0000313" key="6">
    <source>
        <dbReference type="EMBL" id="MPM66150.1"/>
    </source>
</evidence>
<comment type="pathway">
    <text evidence="4">Cell wall biogenesis.</text>
</comment>
<evidence type="ECO:0000256" key="1">
    <source>
        <dbReference type="ARBA" id="ARBA00011738"/>
    </source>
</evidence>
<dbReference type="PANTHER" id="PTHR10088">
    <property type="entry name" value="GLUCOKINASE REGULATORY PROTEIN"/>
    <property type="match status" value="1"/>
</dbReference>
<dbReference type="GO" id="GO:0009254">
    <property type="term" value="P:peptidoglycan turnover"/>
    <property type="evidence" value="ECO:0007669"/>
    <property type="project" value="TreeGrafter"/>
</dbReference>
<evidence type="ECO:0000256" key="3">
    <source>
        <dbReference type="ARBA" id="ARBA00023277"/>
    </source>
</evidence>
<dbReference type="Gene3D" id="1.10.8.1080">
    <property type="match status" value="1"/>
</dbReference>
<dbReference type="InterPro" id="IPR001347">
    <property type="entry name" value="SIS_dom"/>
</dbReference>
<sequence>MHLNLVNLETESRNMKTTNIDILSTEEILHLINEEDATVASCVNIVIPKITELVDEIVKAIKNGGRLFYIGAGTSGRIGFLDAAECPPTYGVSYDLVKGIIAGGYSALYKAKEGSEDDYNLAELDLKAESFNSRDILTGIAASGRTPYVLGALAYAKSTGAITGSIACVSNSKIGKVSDYPIDVITGQEVITGSTRMKAGTAQKLILNMISTTTMIKLGKVYGNLMVDLNPTNEKLVARAIHFIEEATSCSTQRAQTLFEESGQCVKTAILMELTNLSKDEANQLLEKNDQILKNAINNFNK</sequence>
<dbReference type="NCBIfam" id="NF009222">
    <property type="entry name" value="PRK12570.1"/>
    <property type="match status" value="1"/>
</dbReference>
<reference evidence="6" key="1">
    <citation type="submission" date="2019-08" db="EMBL/GenBank/DDBJ databases">
        <authorList>
            <person name="Kucharzyk K."/>
            <person name="Murdoch R.W."/>
            <person name="Higgins S."/>
            <person name="Loffler F."/>
        </authorList>
    </citation>
    <scope>NUCLEOTIDE SEQUENCE</scope>
</reference>
<dbReference type="GO" id="GO:0046348">
    <property type="term" value="P:amino sugar catabolic process"/>
    <property type="evidence" value="ECO:0007669"/>
    <property type="project" value="InterPro"/>
</dbReference>
<dbReference type="CDD" id="cd05007">
    <property type="entry name" value="SIS_Etherase"/>
    <property type="match status" value="1"/>
</dbReference>
<dbReference type="InterPro" id="IPR046348">
    <property type="entry name" value="SIS_dom_sf"/>
</dbReference>
<organism evidence="6">
    <name type="scientific">bioreactor metagenome</name>
    <dbReference type="NCBI Taxonomy" id="1076179"/>
    <lineage>
        <taxon>unclassified sequences</taxon>
        <taxon>metagenomes</taxon>
        <taxon>ecological metagenomes</taxon>
    </lineage>
</organism>
<evidence type="ECO:0000256" key="2">
    <source>
        <dbReference type="ARBA" id="ARBA00023239"/>
    </source>
</evidence>
<dbReference type="AlphaFoldDB" id="A0A645BKZ9"/>